<evidence type="ECO:0000313" key="2">
    <source>
        <dbReference type="EMBL" id="TQF06289.1"/>
    </source>
</evidence>
<dbReference type="Gene3D" id="2.60.120.10">
    <property type="entry name" value="Jelly Rolls"/>
    <property type="match status" value="1"/>
</dbReference>
<name>A0A540WB83_9ACTN</name>
<protein>
    <submittedName>
        <fullName evidence="2">Cupin domain-containing protein</fullName>
    </submittedName>
</protein>
<dbReference type="InterPro" id="IPR013096">
    <property type="entry name" value="Cupin_2"/>
</dbReference>
<dbReference type="Pfam" id="PF07883">
    <property type="entry name" value="Cupin_2"/>
    <property type="match status" value="1"/>
</dbReference>
<dbReference type="OrthoDB" id="713485at2"/>
<dbReference type="InterPro" id="IPR011051">
    <property type="entry name" value="RmlC_Cupin_sf"/>
</dbReference>
<gene>
    <name evidence="2" type="ORF">E6W39_33840</name>
</gene>
<evidence type="ECO:0000313" key="3">
    <source>
        <dbReference type="Proteomes" id="UP000319103"/>
    </source>
</evidence>
<sequence length="179" mass="18908">MEIQRFVAGRRADGSSVVDAQGPVDPVVLRAMPGYEFFRVWGADGTPAVGTGSEAASFEPYFPAEPGAFRFVVVNWPPDGAAAAPEGDPAELFAEVEQTFPGMLAAITPDEAGRHATDTVDLMVVLQGELCLELEDGTETKLTAGSCVVQRGTRHAWHNRSDRPALAAYVFLGAESAAG</sequence>
<dbReference type="RefSeq" id="WP_141636722.1">
    <property type="nucleotide sequence ID" value="NZ_VIGB01000003.1"/>
</dbReference>
<dbReference type="AlphaFoldDB" id="A0A540WB83"/>
<feature type="domain" description="Cupin type-2" evidence="1">
    <location>
        <begin position="112"/>
        <end position="167"/>
    </location>
</feature>
<dbReference type="PANTHER" id="PTHR36156:SF2">
    <property type="entry name" value="CUPIN TYPE-2 DOMAIN-CONTAINING PROTEIN"/>
    <property type="match status" value="1"/>
</dbReference>
<dbReference type="InterPro" id="IPR047142">
    <property type="entry name" value="OryJ/VirC-like"/>
</dbReference>
<organism evidence="2 3">
    <name type="scientific">Kitasatospora acidiphila</name>
    <dbReference type="NCBI Taxonomy" id="2567942"/>
    <lineage>
        <taxon>Bacteria</taxon>
        <taxon>Bacillati</taxon>
        <taxon>Actinomycetota</taxon>
        <taxon>Actinomycetes</taxon>
        <taxon>Kitasatosporales</taxon>
        <taxon>Streptomycetaceae</taxon>
        <taxon>Kitasatospora</taxon>
    </lineage>
</organism>
<dbReference type="CDD" id="cd02231">
    <property type="entry name" value="cupin_BLL6423-like"/>
    <property type="match status" value="1"/>
</dbReference>
<dbReference type="Proteomes" id="UP000319103">
    <property type="component" value="Unassembled WGS sequence"/>
</dbReference>
<reference evidence="2 3" key="1">
    <citation type="submission" date="2019-06" db="EMBL/GenBank/DDBJ databases">
        <title>Description of Kitasatospora acidophila sp. nov. isolated from pine grove soil, and reclassification of Streptomyces novaecaesareae to Kitasatospora novaeceasareae comb. nov.</title>
        <authorList>
            <person name="Kim M.J."/>
        </authorList>
    </citation>
    <scope>NUCLEOTIDE SEQUENCE [LARGE SCALE GENOMIC DNA]</scope>
    <source>
        <strain evidence="2 3">MMS16-CNU292</strain>
    </source>
</reference>
<dbReference type="PANTHER" id="PTHR36156">
    <property type="entry name" value="SLR2101 PROTEIN"/>
    <property type="match status" value="1"/>
</dbReference>
<accession>A0A540WB83</accession>
<dbReference type="EMBL" id="VIGB01000003">
    <property type="protein sequence ID" value="TQF06289.1"/>
    <property type="molecule type" value="Genomic_DNA"/>
</dbReference>
<proteinExistence type="predicted"/>
<dbReference type="InterPro" id="IPR014710">
    <property type="entry name" value="RmlC-like_jellyroll"/>
</dbReference>
<keyword evidence="3" id="KW-1185">Reference proteome</keyword>
<dbReference type="SUPFAM" id="SSF51182">
    <property type="entry name" value="RmlC-like cupins"/>
    <property type="match status" value="1"/>
</dbReference>
<comment type="caution">
    <text evidence="2">The sequence shown here is derived from an EMBL/GenBank/DDBJ whole genome shotgun (WGS) entry which is preliminary data.</text>
</comment>
<evidence type="ECO:0000259" key="1">
    <source>
        <dbReference type="Pfam" id="PF07883"/>
    </source>
</evidence>